<dbReference type="PANTHER" id="PTHR42730:SF1">
    <property type="entry name" value="2-OXOGLUTARATE SYNTHASE SUBUNIT KORC"/>
    <property type="match status" value="1"/>
</dbReference>
<gene>
    <name evidence="3" type="ORF">SDC9_146602</name>
</gene>
<dbReference type="AlphaFoldDB" id="A0A645EDP2"/>
<dbReference type="PANTHER" id="PTHR42730">
    <property type="entry name" value="2-OXOGLUTARATE SYNTHASE SUBUNIT KORC"/>
    <property type="match status" value="1"/>
</dbReference>
<sequence>MKREVLIAGFGGQGVMSIGKSLAELGMDKGYYVTWVPSYGPEMRGGTANCSVVLSGEKIGSPIVSHPTELIAMNMPAMDKFGVSVKDGGTIFLNSADTGLLSRPGIRVCRVPCDEIARELGNPRAANMVMLGAYAAVTGFFSLEDAAAYVRHLFGGRKSNLIPINLKALEQGAACKTA</sequence>
<keyword evidence="1" id="KW-0560">Oxidoreductase</keyword>
<dbReference type="GO" id="GO:0016903">
    <property type="term" value="F:oxidoreductase activity, acting on the aldehyde or oxo group of donors"/>
    <property type="evidence" value="ECO:0007669"/>
    <property type="project" value="InterPro"/>
</dbReference>
<dbReference type="Gene3D" id="3.40.920.10">
    <property type="entry name" value="Pyruvate-ferredoxin oxidoreductase, PFOR, domain III"/>
    <property type="match status" value="1"/>
</dbReference>
<accession>A0A645EDP2</accession>
<evidence type="ECO:0000313" key="3">
    <source>
        <dbReference type="EMBL" id="MPM99411.1"/>
    </source>
</evidence>
<evidence type="ECO:0000259" key="2">
    <source>
        <dbReference type="Pfam" id="PF01558"/>
    </source>
</evidence>
<reference evidence="3" key="1">
    <citation type="submission" date="2019-08" db="EMBL/GenBank/DDBJ databases">
        <authorList>
            <person name="Kucharzyk K."/>
            <person name="Murdoch R.W."/>
            <person name="Higgins S."/>
            <person name="Loffler F."/>
        </authorList>
    </citation>
    <scope>NUCLEOTIDE SEQUENCE</scope>
</reference>
<dbReference type="InterPro" id="IPR019752">
    <property type="entry name" value="Pyrv/ketoisovalerate_OxRed_cat"/>
</dbReference>
<feature type="domain" description="Pyruvate/ketoisovalerate oxidoreductase catalytic" evidence="2">
    <location>
        <begin position="11"/>
        <end position="173"/>
    </location>
</feature>
<dbReference type="SUPFAM" id="SSF53323">
    <property type="entry name" value="Pyruvate-ferredoxin oxidoreductase, PFOR, domain III"/>
    <property type="match status" value="1"/>
</dbReference>
<name>A0A645EDP2_9ZZZZ</name>
<evidence type="ECO:0000256" key="1">
    <source>
        <dbReference type="ARBA" id="ARBA00023002"/>
    </source>
</evidence>
<dbReference type="InterPro" id="IPR002869">
    <property type="entry name" value="Pyrv_flavodox_OxRed_cen"/>
</dbReference>
<proteinExistence type="predicted"/>
<dbReference type="Pfam" id="PF01558">
    <property type="entry name" value="POR"/>
    <property type="match status" value="1"/>
</dbReference>
<protein>
    <recommendedName>
        <fullName evidence="2">Pyruvate/ketoisovalerate oxidoreductase catalytic domain-containing protein</fullName>
    </recommendedName>
</protein>
<organism evidence="3">
    <name type="scientific">bioreactor metagenome</name>
    <dbReference type="NCBI Taxonomy" id="1076179"/>
    <lineage>
        <taxon>unclassified sequences</taxon>
        <taxon>metagenomes</taxon>
        <taxon>ecological metagenomes</taxon>
    </lineage>
</organism>
<dbReference type="EMBL" id="VSSQ01045503">
    <property type="protein sequence ID" value="MPM99411.1"/>
    <property type="molecule type" value="Genomic_DNA"/>
</dbReference>
<comment type="caution">
    <text evidence="3">The sequence shown here is derived from an EMBL/GenBank/DDBJ whole genome shotgun (WGS) entry which is preliminary data.</text>
</comment>
<dbReference type="InterPro" id="IPR052554">
    <property type="entry name" value="2-oxoglutarate_synth_KorC"/>
</dbReference>